<dbReference type="RefSeq" id="WP_069990844.1">
    <property type="nucleotide sequence ID" value="NZ_LJGV01000022.1"/>
</dbReference>
<proteinExistence type="predicted"/>
<dbReference type="PANTHER" id="PTHR40086:SF1">
    <property type="entry name" value="CELL CYCLE REGULATOR CCRZ"/>
    <property type="match status" value="1"/>
</dbReference>
<dbReference type="InterPro" id="IPR052077">
    <property type="entry name" value="CcrZ_PhaseVar_Mediator"/>
</dbReference>
<feature type="domain" description="Aminoglycoside phosphotransferase" evidence="2">
    <location>
        <begin position="58"/>
        <end position="278"/>
    </location>
</feature>
<feature type="region of interest" description="Disordered" evidence="1">
    <location>
        <begin position="133"/>
        <end position="161"/>
    </location>
</feature>
<dbReference type="Proteomes" id="UP000175829">
    <property type="component" value="Unassembled WGS sequence"/>
</dbReference>
<dbReference type="InterPro" id="IPR002575">
    <property type="entry name" value="Aminoglycoside_PTrfase"/>
</dbReference>
<dbReference type="AlphaFoldDB" id="A0A1E7JZP6"/>
<protein>
    <recommendedName>
        <fullName evidence="2">Aminoglycoside phosphotransferase domain-containing protein</fullName>
    </recommendedName>
</protein>
<dbReference type="EMBL" id="LJGV01000022">
    <property type="protein sequence ID" value="OEU97141.1"/>
    <property type="molecule type" value="Genomic_DNA"/>
</dbReference>
<dbReference type="InterPro" id="IPR011009">
    <property type="entry name" value="Kinase-like_dom_sf"/>
</dbReference>
<organism evidence="3 4">
    <name type="scientific">Streptomyces qinglanensis</name>
    <dbReference type="NCBI Taxonomy" id="943816"/>
    <lineage>
        <taxon>Bacteria</taxon>
        <taxon>Bacillati</taxon>
        <taxon>Actinomycetota</taxon>
        <taxon>Actinomycetes</taxon>
        <taxon>Kitasatosporales</taxon>
        <taxon>Streptomycetaceae</taxon>
        <taxon>Streptomyces</taxon>
    </lineage>
</organism>
<dbReference type="Gene3D" id="3.90.1200.10">
    <property type="match status" value="1"/>
</dbReference>
<evidence type="ECO:0000256" key="1">
    <source>
        <dbReference type="SAM" id="MobiDB-lite"/>
    </source>
</evidence>
<accession>A0A1E7JZP6</accession>
<evidence type="ECO:0000313" key="3">
    <source>
        <dbReference type="EMBL" id="OEU97141.1"/>
    </source>
</evidence>
<sequence>MTSPALQQAEAIGAVDGPLAGYHREWYVVRPQGELTRLGRVKIGEPREDALRFDRRYFASEDEVLLDLARLGVPRVPPVHRVSRSGTVFHGFIEGRTLASLSPRGQPVAPGHLRQISERFASLSRLRPGDLHARRLRNPLRRAPEPDGIPPRPTGDSEHRPVRSSAHFLRELLAFTREHAHRARLPRFGPLFARLGIPPDVLGPHSRLAAEAALLTDRPSCLLHGDLHRANLIVDPADALWTIDWELAAFGDPLYDLATHLHLMDYPPRQRSLVVAEWRQAVTAVLPGADAGLADDLPRYLGYKRAQSVFADVVRQAVAVGAAHGTPAWAEQLGRTAELVHDILVRAAEPLELADVPGPGAIEPAYAELCTAARHR</sequence>
<dbReference type="Pfam" id="PF01636">
    <property type="entry name" value="APH"/>
    <property type="match status" value="1"/>
</dbReference>
<evidence type="ECO:0000259" key="2">
    <source>
        <dbReference type="Pfam" id="PF01636"/>
    </source>
</evidence>
<gene>
    <name evidence="3" type="ORF">AN217_03755</name>
</gene>
<evidence type="ECO:0000313" key="4">
    <source>
        <dbReference type="Proteomes" id="UP000175829"/>
    </source>
</evidence>
<reference evidence="3 4" key="1">
    <citation type="journal article" date="2016" name="Front. Microbiol.">
        <title>Comparative Genomics Analysis of Streptomyces Species Reveals Their Adaptation to the Marine Environment and Their Diversity at the Genomic Level.</title>
        <authorList>
            <person name="Tian X."/>
            <person name="Zhang Z."/>
            <person name="Yang T."/>
            <person name="Chen M."/>
            <person name="Li J."/>
            <person name="Chen F."/>
            <person name="Yang J."/>
            <person name="Li W."/>
            <person name="Zhang B."/>
            <person name="Zhang Z."/>
            <person name="Wu J."/>
            <person name="Zhang C."/>
            <person name="Long L."/>
            <person name="Xiao J."/>
        </authorList>
    </citation>
    <scope>NUCLEOTIDE SEQUENCE [LARGE SCALE GENOMIC DNA]</scope>
    <source>
        <strain evidence="3 4">SCSIO M10379</strain>
    </source>
</reference>
<dbReference type="PATRIC" id="fig|943816.4.peg.63"/>
<comment type="caution">
    <text evidence="3">The sequence shown here is derived from an EMBL/GenBank/DDBJ whole genome shotgun (WGS) entry which is preliminary data.</text>
</comment>
<dbReference type="PANTHER" id="PTHR40086">
    <property type="entry name" value="PHOSPHOTRANSFERASE YTMP-RELATED"/>
    <property type="match status" value="1"/>
</dbReference>
<dbReference type="SUPFAM" id="SSF56112">
    <property type="entry name" value="Protein kinase-like (PK-like)"/>
    <property type="match status" value="1"/>
</dbReference>
<name>A0A1E7JZP6_9ACTN</name>